<dbReference type="Pfam" id="PF07859">
    <property type="entry name" value="Abhydrolase_3"/>
    <property type="match status" value="1"/>
</dbReference>
<dbReference type="PANTHER" id="PTHR48081">
    <property type="entry name" value="AB HYDROLASE SUPERFAMILY PROTEIN C4A8.06C"/>
    <property type="match status" value="1"/>
</dbReference>
<dbReference type="GO" id="GO:0016787">
    <property type="term" value="F:hydrolase activity"/>
    <property type="evidence" value="ECO:0007669"/>
    <property type="project" value="UniProtKB-KW"/>
</dbReference>
<protein>
    <submittedName>
        <fullName evidence="5">Alpha/beta hydrolase</fullName>
    </submittedName>
</protein>
<dbReference type="PANTHER" id="PTHR48081:SF30">
    <property type="entry name" value="ACETYL-HYDROLASE LIPR-RELATED"/>
    <property type="match status" value="1"/>
</dbReference>
<dbReference type="InterPro" id="IPR006311">
    <property type="entry name" value="TAT_signal"/>
</dbReference>
<evidence type="ECO:0000313" key="6">
    <source>
        <dbReference type="Proteomes" id="UP001595957"/>
    </source>
</evidence>
<feature type="compositionally biased region" description="Low complexity" evidence="3">
    <location>
        <begin position="29"/>
        <end position="41"/>
    </location>
</feature>
<evidence type="ECO:0000259" key="4">
    <source>
        <dbReference type="Pfam" id="PF07859"/>
    </source>
</evidence>
<comment type="caution">
    <text evidence="5">The sequence shown here is derived from an EMBL/GenBank/DDBJ whole genome shotgun (WGS) entry which is preliminary data.</text>
</comment>
<dbReference type="SUPFAM" id="SSF53474">
    <property type="entry name" value="alpha/beta-Hydrolases"/>
    <property type="match status" value="1"/>
</dbReference>
<evidence type="ECO:0000313" key="5">
    <source>
        <dbReference type="EMBL" id="MFC4595991.1"/>
    </source>
</evidence>
<keyword evidence="2 5" id="KW-0378">Hydrolase</keyword>
<organism evidence="5 6">
    <name type="scientific">Sphingobium tyrosinilyticum</name>
    <dbReference type="NCBI Taxonomy" id="2715436"/>
    <lineage>
        <taxon>Bacteria</taxon>
        <taxon>Pseudomonadati</taxon>
        <taxon>Pseudomonadota</taxon>
        <taxon>Alphaproteobacteria</taxon>
        <taxon>Sphingomonadales</taxon>
        <taxon>Sphingomonadaceae</taxon>
        <taxon>Sphingobium</taxon>
    </lineage>
</organism>
<dbReference type="EMBL" id="JBHSFZ010000064">
    <property type="protein sequence ID" value="MFC4595991.1"/>
    <property type="molecule type" value="Genomic_DNA"/>
</dbReference>
<dbReference type="PROSITE" id="PS51318">
    <property type="entry name" value="TAT"/>
    <property type="match status" value="1"/>
</dbReference>
<dbReference type="Gene3D" id="3.40.50.1820">
    <property type="entry name" value="alpha/beta hydrolase"/>
    <property type="match status" value="1"/>
</dbReference>
<keyword evidence="6" id="KW-1185">Reference proteome</keyword>
<name>A0ABV9F280_9SPHN</name>
<reference evidence="6" key="1">
    <citation type="journal article" date="2019" name="Int. J. Syst. Evol. Microbiol.">
        <title>The Global Catalogue of Microorganisms (GCM) 10K type strain sequencing project: providing services to taxonomists for standard genome sequencing and annotation.</title>
        <authorList>
            <consortium name="The Broad Institute Genomics Platform"/>
            <consortium name="The Broad Institute Genome Sequencing Center for Infectious Disease"/>
            <person name="Wu L."/>
            <person name="Ma J."/>
        </authorList>
    </citation>
    <scope>NUCLEOTIDE SEQUENCE [LARGE SCALE GENOMIC DNA]</scope>
    <source>
        <strain evidence="6">NBRC 103632</strain>
    </source>
</reference>
<accession>A0ABV9F280</accession>
<proteinExistence type="inferred from homology"/>
<evidence type="ECO:0000256" key="1">
    <source>
        <dbReference type="ARBA" id="ARBA00010515"/>
    </source>
</evidence>
<dbReference type="InterPro" id="IPR013094">
    <property type="entry name" value="AB_hydrolase_3"/>
</dbReference>
<evidence type="ECO:0000256" key="3">
    <source>
        <dbReference type="SAM" id="MobiDB-lite"/>
    </source>
</evidence>
<dbReference type="InterPro" id="IPR029058">
    <property type="entry name" value="AB_hydrolase_fold"/>
</dbReference>
<feature type="region of interest" description="Disordered" evidence="3">
    <location>
        <begin position="29"/>
        <end position="56"/>
    </location>
</feature>
<feature type="domain" description="Alpha/beta hydrolase fold-3" evidence="4">
    <location>
        <begin position="137"/>
        <end position="334"/>
    </location>
</feature>
<dbReference type="InterPro" id="IPR050300">
    <property type="entry name" value="GDXG_lipolytic_enzyme"/>
</dbReference>
<dbReference type="Proteomes" id="UP001595957">
    <property type="component" value="Unassembled WGS sequence"/>
</dbReference>
<dbReference type="RefSeq" id="WP_082919518.1">
    <property type="nucleotide sequence ID" value="NZ_JBHSFZ010000064.1"/>
</dbReference>
<gene>
    <name evidence="5" type="ORF">ACFO3E_17720</name>
</gene>
<comment type="similarity">
    <text evidence="1">Belongs to the 'GDXG' lipolytic enzyme family.</text>
</comment>
<evidence type="ECO:0000256" key="2">
    <source>
        <dbReference type="ARBA" id="ARBA00022801"/>
    </source>
</evidence>
<sequence>MSVEPGSFSRREIMSGAASITLSAAAVAGTAEATTPASASSDCPAARTFPPPSSISKAAQDYLRKGAMQPPPRPVPQPSDREGWHAYIAEGNQSLPADAILKMPGVDVEAQQIGGATCYVATRRGISGAERRKAHLSIHGGGWILFGGRAAMALAKVTAMQFGGVTFAVDYRMPPDHPYPAGLDDCFAVYKALLAEYGAKNILVSGGSAGGNLAAALMHKVRDAGLEKPGALVLETPITDLTNSGDSWEVLNGLDPILRDADGVGSTQLYLNGNDPHHPYLSPLFGDLGSAFPPTHLVTGTRDRLLSDTVRMHAALRAAGVEADLYVAEAMPHSGFGKQTPEDAAVLTDTRKWLKGRWPAS</sequence>